<keyword evidence="3" id="KW-1185">Reference proteome</keyword>
<dbReference type="EMBL" id="KV425894">
    <property type="protein sequence ID" value="KZW01312.1"/>
    <property type="molecule type" value="Genomic_DNA"/>
</dbReference>
<dbReference type="AlphaFoldDB" id="A0A165NWA0"/>
<keyword evidence="1" id="KW-1133">Transmembrane helix</keyword>
<evidence type="ECO:0000256" key="1">
    <source>
        <dbReference type="SAM" id="Phobius"/>
    </source>
</evidence>
<sequence>MRLYATPGNCLFILLLCIGGFGTICTQYTWCTHQAGISTSMVSFVGAGIIGLLDRNRTEPSDRTWSARYRQIRRYLPSFKRQEIQLALLPIASRYVTPSPPSDYGTEWED</sequence>
<evidence type="ECO:0000313" key="2">
    <source>
        <dbReference type="EMBL" id="KZW01312.1"/>
    </source>
</evidence>
<accession>A0A165NWA0</accession>
<keyword evidence="1" id="KW-0812">Transmembrane</keyword>
<organism evidence="2 3">
    <name type="scientific">Exidia glandulosa HHB12029</name>
    <dbReference type="NCBI Taxonomy" id="1314781"/>
    <lineage>
        <taxon>Eukaryota</taxon>
        <taxon>Fungi</taxon>
        <taxon>Dikarya</taxon>
        <taxon>Basidiomycota</taxon>
        <taxon>Agaricomycotina</taxon>
        <taxon>Agaricomycetes</taxon>
        <taxon>Auriculariales</taxon>
        <taxon>Exidiaceae</taxon>
        <taxon>Exidia</taxon>
    </lineage>
</organism>
<feature type="transmembrane region" description="Helical" evidence="1">
    <location>
        <begin position="35"/>
        <end position="53"/>
    </location>
</feature>
<reference evidence="2 3" key="1">
    <citation type="journal article" date="2016" name="Mol. Biol. Evol.">
        <title>Comparative Genomics of Early-Diverging Mushroom-Forming Fungi Provides Insights into the Origins of Lignocellulose Decay Capabilities.</title>
        <authorList>
            <person name="Nagy L.G."/>
            <person name="Riley R."/>
            <person name="Tritt A."/>
            <person name="Adam C."/>
            <person name="Daum C."/>
            <person name="Floudas D."/>
            <person name="Sun H."/>
            <person name="Yadav J.S."/>
            <person name="Pangilinan J."/>
            <person name="Larsson K.H."/>
            <person name="Matsuura K."/>
            <person name="Barry K."/>
            <person name="Labutti K."/>
            <person name="Kuo R."/>
            <person name="Ohm R.A."/>
            <person name="Bhattacharya S.S."/>
            <person name="Shirouzu T."/>
            <person name="Yoshinaga Y."/>
            <person name="Martin F.M."/>
            <person name="Grigoriev I.V."/>
            <person name="Hibbett D.S."/>
        </authorList>
    </citation>
    <scope>NUCLEOTIDE SEQUENCE [LARGE SCALE GENOMIC DNA]</scope>
    <source>
        <strain evidence="2 3">HHB12029</strain>
    </source>
</reference>
<proteinExistence type="predicted"/>
<name>A0A165NWA0_EXIGL</name>
<protein>
    <submittedName>
        <fullName evidence="2">Uncharacterized protein</fullName>
    </submittedName>
</protein>
<gene>
    <name evidence="2" type="ORF">EXIGLDRAFT_760814</name>
</gene>
<dbReference type="Proteomes" id="UP000077266">
    <property type="component" value="Unassembled WGS sequence"/>
</dbReference>
<evidence type="ECO:0000313" key="3">
    <source>
        <dbReference type="Proteomes" id="UP000077266"/>
    </source>
</evidence>
<keyword evidence="1" id="KW-0472">Membrane</keyword>
<dbReference type="InParanoid" id="A0A165NWA0"/>